<evidence type="ECO:0000256" key="3">
    <source>
        <dbReference type="PROSITE-ProRule" id="PRU00330"/>
    </source>
</evidence>
<dbReference type="Pfam" id="PF26557">
    <property type="entry name" value="Cullin_AB"/>
    <property type="match status" value="1"/>
</dbReference>
<dbReference type="Pfam" id="PF00888">
    <property type="entry name" value="Cullin"/>
    <property type="match status" value="1"/>
</dbReference>
<dbReference type="InterPro" id="IPR001373">
    <property type="entry name" value="Cullin_N"/>
</dbReference>
<dbReference type="FunFam" id="1.20.1310.10:FF:000021">
    <property type="entry name" value="Cullin-1, putative"/>
    <property type="match status" value="1"/>
</dbReference>
<dbReference type="InterPro" id="IPR036390">
    <property type="entry name" value="WH_DNA-bd_sf"/>
</dbReference>
<gene>
    <name evidence="6" type="ORF">GQ55_5G339600</name>
</gene>
<dbReference type="SUPFAM" id="SSF75632">
    <property type="entry name" value="Cullin homology domain"/>
    <property type="match status" value="1"/>
</dbReference>
<dbReference type="InterPro" id="IPR036388">
    <property type="entry name" value="WH-like_DNA-bd_sf"/>
</dbReference>
<dbReference type="SUPFAM" id="SSF74788">
    <property type="entry name" value="Cullin repeat-like"/>
    <property type="match status" value="1"/>
</dbReference>
<dbReference type="InterPro" id="IPR016158">
    <property type="entry name" value="Cullin_homology"/>
</dbReference>
<evidence type="ECO:0000256" key="2">
    <source>
        <dbReference type="ARBA" id="ARBA00022843"/>
    </source>
</evidence>
<dbReference type="InterPro" id="IPR036317">
    <property type="entry name" value="Cullin_homology_sf"/>
</dbReference>
<reference evidence="6 7" key="1">
    <citation type="submission" date="2018-04" db="EMBL/GenBank/DDBJ databases">
        <title>WGS assembly of Panicum hallii var. hallii HAL2.</title>
        <authorList>
            <person name="Lovell J."/>
            <person name="Jenkins J."/>
            <person name="Lowry D."/>
            <person name="Mamidi S."/>
            <person name="Sreedasyam A."/>
            <person name="Weng X."/>
            <person name="Barry K."/>
            <person name="Bonette J."/>
            <person name="Campitelli B."/>
            <person name="Daum C."/>
            <person name="Gordon S."/>
            <person name="Gould B."/>
            <person name="Lipzen A."/>
            <person name="MacQueen A."/>
            <person name="Palacio-Mejia J."/>
            <person name="Plott C."/>
            <person name="Shakirov E."/>
            <person name="Shu S."/>
            <person name="Yoshinaga Y."/>
            <person name="Zane M."/>
            <person name="Rokhsar D."/>
            <person name="Grimwood J."/>
            <person name="Schmutz J."/>
            <person name="Juenger T."/>
        </authorList>
    </citation>
    <scope>NUCLEOTIDE SEQUENCE [LARGE SCALE GENOMIC DNA]</scope>
    <source>
        <strain evidence="7">cv. HAL2</strain>
    </source>
</reference>
<evidence type="ECO:0000313" key="6">
    <source>
        <dbReference type="EMBL" id="PUZ56613.1"/>
    </source>
</evidence>
<dbReference type="PANTHER" id="PTHR11932">
    <property type="entry name" value="CULLIN"/>
    <property type="match status" value="1"/>
</dbReference>
<dbReference type="FunFam" id="1.20.1310.10:FF:000020">
    <property type="entry name" value="Cullin-1, putative"/>
    <property type="match status" value="1"/>
</dbReference>
<dbReference type="InterPro" id="IPR059120">
    <property type="entry name" value="Cullin-like_AB"/>
</dbReference>
<name>A0A2T7DM07_9POAL</name>
<dbReference type="InterPro" id="IPR016159">
    <property type="entry name" value="Cullin_repeat-like_dom_sf"/>
</dbReference>
<accession>A0A2T7DM07</accession>
<dbReference type="STRING" id="1504633.A0A2T7DM07"/>
<dbReference type="SMART" id="SM00182">
    <property type="entry name" value="CULLIN"/>
    <property type="match status" value="1"/>
</dbReference>
<protein>
    <recommendedName>
        <fullName evidence="5">Cullin family profile domain-containing protein</fullName>
    </recommendedName>
</protein>
<dbReference type="FunFam" id="1.10.10.10:FF:000503">
    <property type="entry name" value="Cullin-1"/>
    <property type="match status" value="1"/>
</dbReference>
<dbReference type="AlphaFoldDB" id="A0A2T7DM07"/>
<dbReference type="SMART" id="SM00884">
    <property type="entry name" value="Cullin_Nedd8"/>
    <property type="match status" value="1"/>
</dbReference>
<dbReference type="Gramene" id="PUZ56613">
    <property type="protein sequence ID" value="PUZ56613"/>
    <property type="gene ID" value="GQ55_5G339600"/>
</dbReference>
<feature type="domain" description="Cullin family profile" evidence="5">
    <location>
        <begin position="400"/>
        <end position="599"/>
    </location>
</feature>
<dbReference type="Proteomes" id="UP000244336">
    <property type="component" value="Chromosome 5"/>
</dbReference>
<dbReference type="EMBL" id="CM009753">
    <property type="protein sequence ID" value="PUZ56613.1"/>
    <property type="molecule type" value="Genomic_DNA"/>
</dbReference>
<dbReference type="SUPFAM" id="SSF46785">
    <property type="entry name" value="Winged helix' DNA-binding domain"/>
    <property type="match status" value="1"/>
</dbReference>
<dbReference type="InterPro" id="IPR016157">
    <property type="entry name" value="Cullin_CS"/>
</dbReference>
<dbReference type="OrthoDB" id="27073at2759"/>
<dbReference type="GO" id="GO:0006511">
    <property type="term" value="P:ubiquitin-dependent protein catabolic process"/>
    <property type="evidence" value="ECO:0007669"/>
    <property type="project" value="InterPro"/>
</dbReference>
<dbReference type="GO" id="GO:0031625">
    <property type="term" value="F:ubiquitin protein ligase binding"/>
    <property type="evidence" value="ECO:0007669"/>
    <property type="project" value="InterPro"/>
</dbReference>
<dbReference type="Gene3D" id="3.30.230.130">
    <property type="entry name" value="Cullin, Chain C, Domain 2"/>
    <property type="match status" value="1"/>
</dbReference>
<evidence type="ECO:0000256" key="1">
    <source>
        <dbReference type="ARBA" id="ARBA00006019"/>
    </source>
</evidence>
<dbReference type="FunFam" id="1.20.1310.10:FF:000001">
    <property type="entry name" value="Cullin 3"/>
    <property type="match status" value="1"/>
</dbReference>
<keyword evidence="7" id="KW-1185">Reference proteome</keyword>
<dbReference type="Gene3D" id="1.20.1310.10">
    <property type="entry name" value="Cullin Repeats"/>
    <property type="match status" value="4"/>
</dbReference>
<evidence type="ECO:0000259" key="5">
    <source>
        <dbReference type="PROSITE" id="PS50069"/>
    </source>
</evidence>
<dbReference type="GO" id="GO:0031461">
    <property type="term" value="C:cullin-RING ubiquitin ligase complex"/>
    <property type="evidence" value="ECO:0007669"/>
    <property type="project" value="InterPro"/>
</dbReference>
<evidence type="ECO:0000256" key="4">
    <source>
        <dbReference type="RuleBase" id="RU003829"/>
    </source>
</evidence>
<dbReference type="Pfam" id="PF10557">
    <property type="entry name" value="Cullin_Nedd8"/>
    <property type="match status" value="1"/>
</dbReference>
<dbReference type="PROSITE" id="PS01256">
    <property type="entry name" value="CULLIN_1"/>
    <property type="match status" value="1"/>
</dbReference>
<evidence type="ECO:0000313" key="7">
    <source>
        <dbReference type="Proteomes" id="UP000244336"/>
    </source>
</evidence>
<sequence length="724" mass="83571">MTQHREPILLDVGWKHMVAGIRKLERILDGKPGVAFKSEGYMNLYTTIYNMCTQKAPHDYSQQLYERYKMALDDYITSTVLPSLREKHGEFLLRELVLRWKNHKVMVKWLSRFFNYLDRHFITRKSLLPLKAVGWSSFETLVYDELKATVTSIVIAMIDEDREGQIIDRTLVKNVLDTYIELGQDSTITVHRSGPDSGSKLYSEDFQDAFLQGTVDYYSKKAQTWIVEDTCPEYMLKAEGCLQKEKERVAHYLHSSTEPTLMEAAQGELLAKHVDQILKKENSGSKVLLCDEKVEDLSRMFRLFSRIKDGLPPVSKTFQEHVNEVGVSFLKQAVDAATSMKKEKKDVVSALELDYVRIIIDLHGKYMAYVLNCFQNHTLFHKALKEAFEVVVNKDVAGCTSAELFTSYCDSILRKGGIEKLSDEAIEENLDKVVKLLTYISDKDLFIEFHRAVYLKMEGMLNDICVAKENQTKYDEYISTNPELHPSVDLSVQVLTTGCWATYKSSDINLPSEMVKCVEVFKEFYQSFTKHRKINWIFSLGSCNVIGKFDAKPIELILTTYQGALLLLFNEAEKLSFSEIATQLNLSEDDTARVLHSLSCGKYKIIIKEPCSKTISPNDIFEFNRKFTDKMRRIKVQLPPSDEKKKVIDDVNKDRRFAIDASLVRIMKSRKIMIHQNLVAECVEQLSRMFKPGIKMIKRRIEDLITREYLERDKDAANSYRYLA</sequence>
<dbReference type="Gene3D" id="1.10.10.10">
    <property type="entry name" value="Winged helix-like DNA-binding domain superfamily/Winged helix DNA-binding domain"/>
    <property type="match status" value="1"/>
</dbReference>
<dbReference type="InterPro" id="IPR045093">
    <property type="entry name" value="Cullin"/>
</dbReference>
<organism evidence="6 7">
    <name type="scientific">Panicum hallii var. hallii</name>
    <dbReference type="NCBI Taxonomy" id="1504633"/>
    <lineage>
        <taxon>Eukaryota</taxon>
        <taxon>Viridiplantae</taxon>
        <taxon>Streptophyta</taxon>
        <taxon>Embryophyta</taxon>
        <taxon>Tracheophyta</taxon>
        <taxon>Spermatophyta</taxon>
        <taxon>Magnoliopsida</taxon>
        <taxon>Liliopsida</taxon>
        <taxon>Poales</taxon>
        <taxon>Poaceae</taxon>
        <taxon>PACMAD clade</taxon>
        <taxon>Panicoideae</taxon>
        <taxon>Panicodae</taxon>
        <taxon>Paniceae</taxon>
        <taxon>Panicinae</taxon>
        <taxon>Panicum</taxon>
        <taxon>Panicum sect. Panicum</taxon>
    </lineage>
</organism>
<dbReference type="PROSITE" id="PS50069">
    <property type="entry name" value="CULLIN_2"/>
    <property type="match status" value="1"/>
</dbReference>
<proteinExistence type="inferred from homology"/>
<dbReference type="InterPro" id="IPR019559">
    <property type="entry name" value="Cullin_neddylation_domain"/>
</dbReference>
<comment type="similarity">
    <text evidence="1 3 4">Belongs to the cullin family.</text>
</comment>
<keyword evidence="2" id="KW-0832">Ubl conjugation</keyword>